<organism evidence="1 2">
    <name type="scientific">Senna tora</name>
    <dbReference type="NCBI Taxonomy" id="362788"/>
    <lineage>
        <taxon>Eukaryota</taxon>
        <taxon>Viridiplantae</taxon>
        <taxon>Streptophyta</taxon>
        <taxon>Embryophyta</taxon>
        <taxon>Tracheophyta</taxon>
        <taxon>Spermatophyta</taxon>
        <taxon>Magnoliopsida</taxon>
        <taxon>eudicotyledons</taxon>
        <taxon>Gunneridae</taxon>
        <taxon>Pentapetalae</taxon>
        <taxon>rosids</taxon>
        <taxon>fabids</taxon>
        <taxon>Fabales</taxon>
        <taxon>Fabaceae</taxon>
        <taxon>Caesalpinioideae</taxon>
        <taxon>Cassia clade</taxon>
        <taxon>Senna</taxon>
    </lineage>
</organism>
<evidence type="ECO:0000313" key="1">
    <source>
        <dbReference type="EMBL" id="KAF7805496.1"/>
    </source>
</evidence>
<gene>
    <name evidence="1" type="ORF">G2W53_037657</name>
</gene>
<dbReference type="EMBL" id="JAAIUW010000012">
    <property type="protein sequence ID" value="KAF7805496.1"/>
    <property type="molecule type" value="Genomic_DNA"/>
</dbReference>
<comment type="caution">
    <text evidence="1">The sequence shown here is derived from an EMBL/GenBank/DDBJ whole genome shotgun (WGS) entry which is preliminary data.</text>
</comment>
<proteinExistence type="predicted"/>
<dbReference type="Proteomes" id="UP000634136">
    <property type="component" value="Unassembled WGS sequence"/>
</dbReference>
<reference evidence="1" key="1">
    <citation type="submission" date="2020-09" db="EMBL/GenBank/DDBJ databases">
        <title>Genome-Enabled Discovery of Anthraquinone Biosynthesis in Senna tora.</title>
        <authorList>
            <person name="Kang S.-H."/>
            <person name="Pandey R.P."/>
            <person name="Lee C.-M."/>
            <person name="Sim J.-S."/>
            <person name="Jeong J.-T."/>
            <person name="Choi B.-S."/>
            <person name="Jung M."/>
            <person name="Ginzburg D."/>
            <person name="Zhao K."/>
            <person name="Won S.Y."/>
            <person name="Oh T.-J."/>
            <person name="Yu Y."/>
            <person name="Kim N.-H."/>
            <person name="Lee O.R."/>
            <person name="Lee T.-H."/>
            <person name="Bashyal P."/>
            <person name="Kim T.-S."/>
            <person name="Lee W.-H."/>
            <person name="Kawkins C."/>
            <person name="Kim C.-K."/>
            <person name="Kim J.S."/>
            <person name="Ahn B.O."/>
            <person name="Rhee S.Y."/>
            <person name="Sohng J.K."/>
        </authorList>
    </citation>
    <scope>NUCLEOTIDE SEQUENCE</scope>
    <source>
        <tissue evidence="1">Leaf</tissue>
    </source>
</reference>
<keyword evidence="2" id="KW-1185">Reference proteome</keyword>
<sequence length="47" mass="5085">MVGWSNLTAQRAMGTEMEAHVEGTCVSHQAHKALGPTNIDSRPRNPP</sequence>
<protein>
    <submittedName>
        <fullName evidence="1">Uncharacterized protein</fullName>
    </submittedName>
</protein>
<accession>A0A834SLB3</accession>
<dbReference type="AlphaFoldDB" id="A0A834SLB3"/>
<evidence type="ECO:0000313" key="2">
    <source>
        <dbReference type="Proteomes" id="UP000634136"/>
    </source>
</evidence>
<name>A0A834SLB3_9FABA</name>